<feature type="binding site" evidence="11">
    <location>
        <position position="394"/>
    </location>
    <ligand>
        <name>Mg(2+)</name>
        <dbReference type="ChEBI" id="CHEBI:18420"/>
    </ligand>
</feature>
<keyword evidence="4 9" id="KW-0317">Glutathione biosynthesis</keyword>
<comment type="cofactor">
    <cofactor evidence="9 11">
        <name>Mg(2+)</name>
        <dbReference type="ChEBI" id="CHEBI:18420"/>
    </cofactor>
    <text evidence="9 11">Binds 1 Mg(2+) ion per subunit.</text>
</comment>
<sequence length="499" mass="56413">MMSPISQMKRPEHAPYPKLTTKQVEENILPQLNQWALSNGLIMADKDNISKANVAPTTVFPTSVPAKVFENAKTLQKTYNQLYAQVSNSDWLMNETKKLVHSDPDFTGKLYAMAQKCDSQQTLKLGLFRSDYLIDQKSQQIKQVEFNTVSVSFAGLSTKVGEMHSFLNSLGAYDSSDEMKMFYEGMGELPVSESSVFMPRGLARAFTMYQSMNSETKKEKAVIAFIVEPNETNLFDQKAVEFNLLRLYGIKSIRLTFEEALKDLEYSKFDDKKRMVHKKTGKEIAVVYYRTGYTTGDYFNESCWKSREFLENSYAIKAPTVDIQLAGSKKVQQLLTQDETLNKFIDDEATKNELVKTFVKIYPLDDSKLGQEGKKLALACTSNNAKYVLKPQREGGGNNIYKDEIPKFLKTIDEKEWDSYILMEMIDAKPSSENYLVRDGKLTKEPVISELGIYGTILFDKESIRSNEYAGSLLRTKLSSSNEGGVVAGFGTVDSMCLV</sequence>
<feature type="binding site" evidence="10">
    <location>
        <position position="483"/>
    </location>
    <ligand>
        <name>ATP</name>
        <dbReference type="ChEBI" id="CHEBI:30616"/>
    </ligand>
</feature>
<evidence type="ECO:0000256" key="7">
    <source>
        <dbReference type="ARBA" id="ARBA00022840"/>
    </source>
</evidence>
<dbReference type="EMBL" id="PUHR01000253">
    <property type="protein sequence ID" value="KAG0656654.1"/>
    <property type="molecule type" value="Genomic_DNA"/>
</dbReference>
<keyword evidence="5 9" id="KW-0479">Metal-binding</keyword>
<feature type="binding site" evidence="10">
    <location>
        <position position="475"/>
    </location>
    <ligand>
        <name>substrate</name>
    </ligand>
</feature>
<feature type="binding site" evidence="10">
    <location>
        <position position="450"/>
    </location>
    <ligand>
        <name>substrate</name>
    </ligand>
</feature>
<evidence type="ECO:0000256" key="11">
    <source>
        <dbReference type="PIRSR" id="PIRSR001558-2"/>
    </source>
</evidence>
<dbReference type="Gene3D" id="3.30.1490.50">
    <property type="match status" value="1"/>
</dbReference>
<feature type="binding site" evidence="10">
    <location>
        <begin position="423"/>
        <end position="426"/>
    </location>
    <ligand>
        <name>ATP</name>
        <dbReference type="ChEBI" id="CHEBI:30616"/>
    </ligand>
</feature>
<evidence type="ECO:0000313" key="13">
    <source>
        <dbReference type="EMBL" id="KAG0656654.1"/>
    </source>
</evidence>
<dbReference type="InterPro" id="IPR016185">
    <property type="entry name" value="PreATP-grasp_dom_sf"/>
</dbReference>
<proteinExistence type="inferred from homology"/>
<dbReference type="GO" id="GO:0043295">
    <property type="term" value="F:glutathione binding"/>
    <property type="evidence" value="ECO:0007669"/>
    <property type="project" value="UniProtKB-UniRule"/>
</dbReference>
<dbReference type="InterPro" id="IPR014049">
    <property type="entry name" value="Glutathione_synthase_N_euk"/>
</dbReference>
<evidence type="ECO:0000256" key="8">
    <source>
        <dbReference type="ARBA" id="ARBA00022842"/>
    </source>
</evidence>
<evidence type="ECO:0000256" key="10">
    <source>
        <dbReference type="PIRSR" id="PIRSR001558-1"/>
    </source>
</evidence>
<dbReference type="InterPro" id="IPR014709">
    <property type="entry name" value="Glutathione_synthase_C_euk"/>
</dbReference>
<protein>
    <recommendedName>
        <fullName evidence="9">Glutathione synthetase</fullName>
        <shortName evidence="9">GSH-S</shortName>
        <ecNumber evidence="9">6.3.2.3</ecNumber>
    </recommendedName>
</protein>
<dbReference type="Proteomes" id="UP000750334">
    <property type="component" value="Unassembled WGS sequence"/>
</dbReference>
<dbReference type="PIRSF" id="PIRSF001558">
    <property type="entry name" value="GSHase"/>
    <property type="match status" value="1"/>
</dbReference>
<dbReference type="PANTHER" id="PTHR11130:SF0">
    <property type="entry name" value="GLUTATHIONE SYNTHETASE"/>
    <property type="match status" value="1"/>
</dbReference>
<dbReference type="SUPFAM" id="SSF52440">
    <property type="entry name" value="PreATP-grasp domain"/>
    <property type="match status" value="1"/>
</dbReference>
<dbReference type="GO" id="GO:0004363">
    <property type="term" value="F:glutathione synthase activity"/>
    <property type="evidence" value="ECO:0007669"/>
    <property type="project" value="UniProtKB-UniRule"/>
</dbReference>
<evidence type="ECO:0000256" key="4">
    <source>
        <dbReference type="ARBA" id="ARBA00022684"/>
    </source>
</evidence>
<dbReference type="Gene3D" id="3.30.470.20">
    <property type="entry name" value="ATP-grasp fold, B domain"/>
    <property type="match status" value="1"/>
</dbReference>
<feature type="binding site" evidence="10">
    <location>
        <position position="237"/>
    </location>
    <ligand>
        <name>substrate</name>
    </ligand>
</feature>
<gene>
    <name evidence="13" type="ORF">C6P45_002636</name>
</gene>
<organism evidence="13 14">
    <name type="scientific">Maudiozyma exigua</name>
    <name type="common">Yeast</name>
    <name type="synonym">Kazachstania exigua</name>
    <dbReference type="NCBI Taxonomy" id="34358"/>
    <lineage>
        <taxon>Eukaryota</taxon>
        <taxon>Fungi</taxon>
        <taxon>Dikarya</taxon>
        <taxon>Ascomycota</taxon>
        <taxon>Saccharomycotina</taxon>
        <taxon>Saccharomycetes</taxon>
        <taxon>Saccharomycetales</taxon>
        <taxon>Saccharomycetaceae</taxon>
        <taxon>Maudiozyma</taxon>
    </lineage>
</organism>
<evidence type="ECO:0000256" key="9">
    <source>
        <dbReference type="PIRNR" id="PIRNR001558"/>
    </source>
</evidence>
<evidence type="ECO:0000256" key="3">
    <source>
        <dbReference type="ARBA" id="ARBA00022598"/>
    </source>
</evidence>
<dbReference type="SUPFAM" id="SSF56059">
    <property type="entry name" value="Glutathione synthetase ATP-binding domain-like"/>
    <property type="match status" value="1"/>
</dbReference>
<evidence type="ECO:0000256" key="1">
    <source>
        <dbReference type="ARBA" id="ARBA00004965"/>
    </source>
</evidence>
<comment type="similarity">
    <text evidence="2 9">Belongs to the eukaryotic GSH synthase family.</text>
</comment>
<keyword evidence="3 9" id="KW-0436">Ligase</keyword>
<dbReference type="Gene3D" id="1.10.1080.10">
    <property type="entry name" value="Glutathione Synthetase, Chain A, domain 3"/>
    <property type="match status" value="1"/>
</dbReference>
<keyword evidence="7 9" id="KW-0067">ATP-binding</keyword>
<evidence type="ECO:0000256" key="6">
    <source>
        <dbReference type="ARBA" id="ARBA00022741"/>
    </source>
</evidence>
<dbReference type="FunFam" id="3.30.1490.50:FF:000002">
    <property type="entry name" value="Glutathione synthetase"/>
    <property type="match status" value="1"/>
</dbReference>
<feature type="binding site" evidence="11">
    <location>
        <position position="145"/>
    </location>
    <ligand>
        <name>Mg(2+)</name>
        <dbReference type="ChEBI" id="CHEBI:18420"/>
    </ligand>
</feature>
<name>A0A9P7B3K7_MAUEX</name>
<dbReference type="PANTHER" id="PTHR11130">
    <property type="entry name" value="GLUTATHIONE SYNTHETASE"/>
    <property type="match status" value="1"/>
</dbReference>
<feature type="binding site" evidence="10">
    <location>
        <begin position="390"/>
        <end position="399"/>
    </location>
    <ligand>
        <name>ATP</name>
        <dbReference type="ChEBI" id="CHEBI:30616"/>
    </ligand>
</feature>
<keyword evidence="14" id="KW-1185">Reference proteome</keyword>
<keyword evidence="6 9" id="KW-0547">Nucleotide-binding</keyword>
<accession>A0A9P7B3K7</accession>
<reference evidence="13 14" key="1">
    <citation type="submission" date="2020-11" db="EMBL/GenBank/DDBJ databases">
        <title>Kefir isolates.</title>
        <authorList>
            <person name="Marcisauskas S."/>
            <person name="Kim Y."/>
            <person name="Blasche S."/>
        </authorList>
    </citation>
    <scope>NUCLEOTIDE SEQUENCE [LARGE SCALE GENOMIC DNA]</scope>
    <source>
        <strain evidence="13 14">OG2</strain>
    </source>
</reference>
<comment type="caution">
    <text evidence="13">The sequence shown here is derived from an EMBL/GenBank/DDBJ whole genome shotgun (WGS) entry which is preliminary data.</text>
</comment>
<feature type="binding site" evidence="10">
    <location>
        <position position="401"/>
    </location>
    <ligand>
        <name>ATP</name>
        <dbReference type="ChEBI" id="CHEBI:30616"/>
    </ligand>
</feature>
<dbReference type="Gene3D" id="3.30.1490.80">
    <property type="match status" value="1"/>
</dbReference>
<dbReference type="GO" id="GO:0005829">
    <property type="term" value="C:cytosol"/>
    <property type="evidence" value="ECO:0007669"/>
    <property type="project" value="TreeGrafter"/>
</dbReference>
<feature type="binding site" evidence="10">
    <location>
        <position position="129"/>
    </location>
    <ligand>
        <name>substrate</name>
    </ligand>
</feature>
<dbReference type="GO" id="GO:0000287">
    <property type="term" value="F:magnesium ion binding"/>
    <property type="evidence" value="ECO:0007669"/>
    <property type="project" value="UniProtKB-UniRule"/>
</dbReference>
<evidence type="ECO:0000256" key="2">
    <source>
        <dbReference type="ARBA" id="ARBA00010385"/>
    </source>
</evidence>
<dbReference type="EC" id="6.3.2.3" evidence="9"/>
<evidence type="ECO:0000313" key="14">
    <source>
        <dbReference type="Proteomes" id="UP000750334"/>
    </source>
</evidence>
<evidence type="ECO:0000259" key="12">
    <source>
        <dbReference type="Pfam" id="PF03199"/>
    </source>
</evidence>
<evidence type="ECO:0000256" key="5">
    <source>
        <dbReference type="ARBA" id="ARBA00022723"/>
    </source>
</evidence>
<dbReference type="GO" id="GO:0005524">
    <property type="term" value="F:ATP binding"/>
    <property type="evidence" value="ECO:0007669"/>
    <property type="project" value="UniProtKB-UniRule"/>
</dbReference>
<comment type="pathway">
    <text evidence="1 9">Sulfur metabolism; glutathione biosynthesis; glutathione from L-cysteine and L-glutamate: step 2/2.</text>
</comment>
<feature type="binding site" evidence="10">
    <location>
        <position position="145"/>
    </location>
    <ligand>
        <name>ATP</name>
        <dbReference type="ChEBI" id="CHEBI:30616"/>
    </ligand>
</feature>
<dbReference type="InterPro" id="IPR005615">
    <property type="entry name" value="Glutathione_synthase"/>
</dbReference>
<comment type="catalytic activity">
    <reaction evidence="9">
        <text>gamma-L-glutamyl-L-cysteine + glycine + ATP = glutathione + ADP + phosphate + H(+)</text>
        <dbReference type="Rhea" id="RHEA:13557"/>
        <dbReference type="ChEBI" id="CHEBI:15378"/>
        <dbReference type="ChEBI" id="CHEBI:30616"/>
        <dbReference type="ChEBI" id="CHEBI:43474"/>
        <dbReference type="ChEBI" id="CHEBI:57305"/>
        <dbReference type="ChEBI" id="CHEBI:57925"/>
        <dbReference type="ChEBI" id="CHEBI:58173"/>
        <dbReference type="ChEBI" id="CHEBI:456216"/>
        <dbReference type="EC" id="6.3.2.3"/>
    </reaction>
</comment>
<dbReference type="InterPro" id="IPR037013">
    <property type="entry name" value="GSH-S_sub-bd_sf"/>
</dbReference>
<feature type="domain" description="Glutathione synthase substrate-binding" evidence="12">
    <location>
        <begin position="221"/>
        <end position="326"/>
    </location>
</feature>
<dbReference type="AlphaFoldDB" id="A0A9P7B3K7"/>
<dbReference type="Pfam" id="PF03917">
    <property type="entry name" value="GSH_synth_ATP"/>
    <property type="match status" value="1"/>
</dbReference>
<keyword evidence="8 9" id="KW-0460">Magnesium</keyword>
<feature type="binding site" evidence="10">
    <location>
        <position position="329"/>
    </location>
    <ligand>
        <name>ATP</name>
        <dbReference type="ChEBI" id="CHEBI:30616"/>
    </ligand>
</feature>
<dbReference type="OrthoDB" id="2020073at2759"/>
<dbReference type="InterPro" id="IPR004887">
    <property type="entry name" value="GSH_synth_subst-bd"/>
</dbReference>
<dbReference type="Pfam" id="PF03199">
    <property type="entry name" value="GSH_synthase"/>
    <property type="match status" value="1"/>
</dbReference>
<dbReference type="InterPro" id="IPR014042">
    <property type="entry name" value="Glutathione_synthase_a-hlx"/>
</dbReference>
<dbReference type="NCBIfam" id="TIGR01986">
    <property type="entry name" value="glut_syn_euk"/>
    <property type="match status" value="1"/>
</dbReference>
<feature type="binding site" evidence="11">
    <location>
        <position position="147"/>
    </location>
    <ligand>
        <name>Mg(2+)</name>
        <dbReference type="ChEBI" id="CHEBI:18420"/>
    </ligand>
</feature>
<dbReference type="Gene3D" id="3.40.50.1760">
    <property type="entry name" value="Glutathione synthase, substrate-binding domain superfamily, eukaryotic"/>
    <property type="match status" value="1"/>
</dbReference>
<feature type="binding site" evidence="10">
    <location>
        <position position="477"/>
    </location>
    <ligand>
        <name>ATP</name>
        <dbReference type="ChEBI" id="CHEBI:30616"/>
    </ligand>
</feature>